<keyword evidence="3" id="KW-0804">Transcription</keyword>
<dbReference type="CDD" id="cd06267">
    <property type="entry name" value="PBP1_LacI_sugar_binding-like"/>
    <property type="match status" value="1"/>
</dbReference>
<dbReference type="GO" id="GO:0003700">
    <property type="term" value="F:DNA-binding transcription factor activity"/>
    <property type="evidence" value="ECO:0007669"/>
    <property type="project" value="TreeGrafter"/>
</dbReference>
<protein>
    <submittedName>
        <fullName evidence="5">LacI family transcriptional regulator</fullName>
    </submittedName>
</protein>
<dbReference type="InterPro" id="IPR000843">
    <property type="entry name" value="HTH_LacI"/>
</dbReference>
<reference evidence="5 6" key="1">
    <citation type="submission" date="2017-04" db="EMBL/GenBank/DDBJ databases">
        <title>Comparative genome analysis of Subtercola boreus.</title>
        <authorList>
            <person name="Cho Y.-J."/>
            <person name="Cho A."/>
            <person name="Kim O.-S."/>
            <person name="Lee J.-I."/>
        </authorList>
    </citation>
    <scope>NUCLEOTIDE SEQUENCE [LARGE SCALE GENOMIC DNA]</scope>
    <source>
        <strain evidence="5 6">P27444</strain>
    </source>
</reference>
<sequence>MTTMHDVAAAASVSAKTVSRVFNDDPHVAPATRERILRAMKELNYVPNTLAQTFRSGRAPVVGVAVPDIADPFFSAIARGVEEVAVENNIAVSVTSLGDEPSREQPVIESLLRFQLTGLIVAPTSNDQSYLERWSGSTPMVFVDRAPTRFAGDCFVEDDRGGAHTATTHLIRHGHTRIGFIGDTLSIPTTHNRLEGYKAALDDAGIPYRPELVTFGARSAAGAIASLEFLLAAGPTALFSSDARCSMNVIPGMQEVHSADLALVGFGDFPMANALRPATTVIDQNPSNLGRLAMNRILDRIASPAKKFRRRTVLPVNLVERASCLVSWEAGTAGAAGVAATVGVAGTAGTAGNLPSELRPAV</sequence>
<keyword evidence="2" id="KW-0238">DNA-binding</keyword>
<comment type="caution">
    <text evidence="5">The sequence shown here is derived from an EMBL/GenBank/DDBJ whole genome shotgun (WGS) entry which is preliminary data.</text>
</comment>
<dbReference type="Pfam" id="PF00356">
    <property type="entry name" value="LacI"/>
    <property type="match status" value="1"/>
</dbReference>
<evidence type="ECO:0000313" key="6">
    <source>
        <dbReference type="Proteomes" id="UP000256709"/>
    </source>
</evidence>
<dbReference type="InterPro" id="IPR046335">
    <property type="entry name" value="LacI/GalR-like_sensor"/>
</dbReference>
<dbReference type="Gene3D" id="3.40.50.2300">
    <property type="match status" value="2"/>
</dbReference>
<dbReference type="InterPro" id="IPR028082">
    <property type="entry name" value="Peripla_BP_I"/>
</dbReference>
<evidence type="ECO:0000256" key="1">
    <source>
        <dbReference type="ARBA" id="ARBA00023015"/>
    </source>
</evidence>
<dbReference type="SMART" id="SM00354">
    <property type="entry name" value="HTH_LACI"/>
    <property type="match status" value="1"/>
</dbReference>
<feature type="domain" description="HTH lacI-type" evidence="4">
    <location>
        <begin position="2"/>
        <end position="56"/>
    </location>
</feature>
<dbReference type="GO" id="GO:0000976">
    <property type="term" value="F:transcription cis-regulatory region binding"/>
    <property type="evidence" value="ECO:0007669"/>
    <property type="project" value="TreeGrafter"/>
</dbReference>
<dbReference type="Pfam" id="PF13377">
    <property type="entry name" value="Peripla_BP_3"/>
    <property type="match status" value="1"/>
</dbReference>
<keyword evidence="1" id="KW-0805">Transcription regulation</keyword>
<dbReference type="PANTHER" id="PTHR30146">
    <property type="entry name" value="LACI-RELATED TRANSCRIPTIONAL REPRESSOR"/>
    <property type="match status" value="1"/>
</dbReference>
<dbReference type="AlphaFoldDB" id="A0A3E0VDE4"/>
<proteinExistence type="predicted"/>
<dbReference type="SUPFAM" id="SSF47413">
    <property type="entry name" value="lambda repressor-like DNA-binding domains"/>
    <property type="match status" value="1"/>
</dbReference>
<dbReference type="CDD" id="cd01392">
    <property type="entry name" value="HTH_LacI"/>
    <property type="match status" value="1"/>
</dbReference>
<evidence type="ECO:0000313" key="5">
    <source>
        <dbReference type="EMBL" id="RFA07400.1"/>
    </source>
</evidence>
<dbReference type="OrthoDB" id="3595338at2"/>
<dbReference type="InterPro" id="IPR010982">
    <property type="entry name" value="Lambda_DNA-bd_dom_sf"/>
</dbReference>
<evidence type="ECO:0000259" key="4">
    <source>
        <dbReference type="PROSITE" id="PS50932"/>
    </source>
</evidence>
<evidence type="ECO:0000256" key="3">
    <source>
        <dbReference type="ARBA" id="ARBA00023163"/>
    </source>
</evidence>
<gene>
    <name evidence="5" type="ORF">B7R21_14425</name>
</gene>
<dbReference type="Proteomes" id="UP000256709">
    <property type="component" value="Unassembled WGS sequence"/>
</dbReference>
<accession>A0A3E0VDE4</accession>
<evidence type="ECO:0000256" key="2">
    <source>
        <dbReference type="ARBA" id="ARBA00023125"/>
    </source>
</evidence>
<organism evidence="5 6">
    <name type="scientific">Subtercola boreus</name>
    <dbReference type="NCBI Taxonomy" id="120213"/>
    <lineage>
        <taxon>Bacteria</taxon>
        <taxon>Bacillati</taxon>
        <taxon>Actinomycetota</taxon>
        <taxon>Actinomycetes</taxon>
        <taxon>Micrococcales</taxon>
        <taxon>Microbacteriaceae</taxon>
        <taxon>Subtercola</taxon>
    </lineage>
</organism>
<dbReference type="EMBL" id="NBXA01000026">
    <property type="protein sequence ID" value="RFA07400.1"/>
    <property type="molecule type" value="Genomic_DNA"/>
</dbReference>
<dbReference type="SUPFAM" id="SSF53822">
    <property type="entry name" value="Periplasmic binding protein-like I"/>
    <property type="match status" value="1"/>
</dbReference>
<dbReference type="PROSITE" id="PS50932">
    <property type="entry name" value="HTH_LACI_2"/>
    <property type="match status" value="1"/>
</dbReference>
<dbReference type="PANTHER" id="PTHR30146:SF109">
    <property type="entry name" value="HTH-TYPE TRANSCRIPTIONAL REGULATOR GALS"/>
    <property type="match status" value="1"/>
</dbReference>
<name>A0A3E0VDE4_9MICO</name>
<dbReference type="Gene3D" id="1.10.260.40">
    <property type="entry name" value="lambda repressor-like DNA-binding domains"/>
    <property type="match status" value="1"/>
</dbReference>